<dbReference type="Proteomes" id="UP000019804">
    <property type="component" value="Unassembled WGS sequence"/>
</dbReference>
<evidence type="ECO:0000256" key="1">
    <source>
        <dbReference type="ARBA" id="ARBA00005949"/>
    </source>
</evidence>
<name>A0A017SKD2_ASPRC</name>
<reference evidence="6" key="1">
    <citation type="journal article" date="2014" name="Nat. Commun.">
        <title>Genomic adaptations of the halophilic Dead Sea filamentous fungus Eurotium rubrum.</title>
        <authorList>
            <person name="Kis-Papo T."/>
            <person name="Weig A.R."/>
            <person name="Riley R."/>
            <person name="Persoh D."/>
            <person name="Salamov A."/>
            <person name="Sun H."/>
            <person name="Lipzen A."/>
            <person name="Wasser S.P."/>
            <person name="Rambold G."/>
            <person name="Grigoriev I.V."/>
            <person name="Nevo E."/>
        </authorList>
    </citation>
    <scope>NUCLEOTIDE SEQUENCE [LARGE SCALE GENOMIC DNA]</scope>
    <source>
        <strain evidence="6">CBS 135680</strain>
    </source>
</reference>
<dbReference type="RefSeq" id="XP_040641111.1">
    <property type="nucleotide sequence ID" value="XM_040780014.1"/>
</dbReference>
<sequence>MSMLKCPNEILLIIAEDLPPCQRDINAFAQTCLRLFHLLNPFLYHCNTRYHQSSALSWAVSQGLGNTVRNSLEAGAPYNKSGHVTGHISRRRCVLGCTLSELAGKSYFCPEFYEQPISSAARNGHLDIVRALLKYGVDPDYPNPAGHTPLCLAAQGGHLELVRFLLVNGASPALKSICKIFPLWHATWRRVSRQRLKIKCKEHLQVLHKRDGAKWFKPSRAHDVDIDQQVGYSPVTFKVSPKLLDRSESLAPSSRLFVREDAILVQSVH</sequence>
<evidence type="ECO:0000256" key="2">
    <source>
        <dbReference type="ARBA" id="ARBA00022737"/>
    </source>
</evidence>
<dbReference type="PROSITE" id="PS50297">
    <property type="entry name" value="ANK_REP_REGION"/>
    <property type="match status" value="1"/>
</dbReference>
<evidence type="ECO:0000256" key="3">
    <source>
        <dbReference type="ARBA" id="ARBA00023043"/>
    </source>
</evidence>
<dbReference type="InterPro" id="IPR002110">
    <property type="entry name" value="Ankyrin_rpt"/>
</dbReference>
<dbReference type="InterPro" id="IPR036770">
    <property type="entry name" value="Ankyrin_rpt-contain_sf"/>
</dbReference>
<dbReference type="InterPro" id="IPR051573">
    <property type="entry name" value="Ankyrin-SOCS_box_domain"/>
</dbReference>
<proteinExistence type="inferred from homology"/>
<evidence type="ECO:0000313" key="5">
    <source>
        <dbReference type="EMBL" id="EYE97423.1"/>
    </source>
</evidence>
<comment type="similarity">
    <text evidence="1">Belongs to the ankyrin SOCS box (ASB) family.</text>
</comment>
<dbReference type="OrthoDB" id="4772757at2759"/>
<gene>
    <name evidence="5" type="ORF">EURHEDRAFT_400445</name>
</gene>
<keyword evidence="2" id="KW-0677">Repeat</keyword>
<dbReference type="GeneID" id="63695138"/>
<feature type="repeat" description="ANK" evidence="4">
    <location>
        <begin position="145"/>
        <end position="177"/>
    </location>
</feature>
<feature type="repeat" description="ANK" evidence="4">
    <location>
        <begin position="116"/>
        <end position="144"/>
    </location>
</feature>
<dbReference type="GO" id="GO:0045732">
    <property type="term" value="P:positive regulation of protein catabolic process"/>
    <property type="evidence" value="ECO:0007669"/>
    <property type="project" value="TreeGrafter"/>
</dbReference>
<evidence type="ECO:0000256" key="4">
    <source>
        <dbReference type="PROSITE-ProRule" id="PRU00023"/>
    </source>
</evidence>
<keyword evidence="6" id="KW-1185">Reference proteome</keyword>
<dbReference type="PANTHER" id="PTHR24136:SF15">
    <property type="entry name" value="ANK_REP_REGION DOMAIN-CONTAINING PROTEIN"/>
    <property type="match status" value="1"/>
</dbReference>
<dbReference type="PROSITE" id="PS50088">
    <property type="entry name" value="ANK_REPEAT"/>
    <property type="match status" value="2"/>
</dbReference>
<keyword evidence="3 4" id="KW-0040">ANK repeat</keyword>
<dbReference type="STRING" id="1388766.A0A017SKD2"/>
<dbReference type="Pfam" id="PF12796">
    <property type="entry name" value="Ank_2"/>
    <property type="match status" value="1"/>
</dbReference>
<dbReference type="SUPFAM" id="SSF48403">
    <property type="entry name" value="Ankyrin repeat"/>
    <property type="match status" value="1"/>
</dbReference>
<dbReference type="HOGENOM" id="CLU_1034323_0_0_1"/>
<dbReference type="GO" id="GO:0016567">
    <property type="term" value="P:protein ubiquitination"/>
    <property type="evidence" value="ECO:0007669"/>
    <property type="project" value="TreeGrafter"/>
</dbReference>
<organism evidence="5 6">
    <name type="scientific">Aspergillus ruber (strain CBS 135680)</name>
    <dbReference type="NCBI Taxonomy" id="1388766"/>
    <lineage>
        <taxon>Eukaryota</taxon>
        <taxon>Fungi</taxon>
        <taxon>Dikarya</taxon>
        <taxon>Ascomycota</taxon>
        <taxon>Pezizomycotina</taxon>
        <taxon>Eurotiomycetes</taxon>
        <taxon>Eurotiomycetidae</taxon>
        <taxon>Eurotiales</taxon>
        <taxon>Aspergillaceae</taxon>
        <taxon>Aspergillus</taxon>
        <taxon>Aspergillus subgen. Aspergillus</taxon>
    </lineage>
</organism>
<dbReference type="SMART" id="SM00248">
    <property type="entry name" value="ANK"/>
    <property type="match status" value="3"/>
</dbReference>
<evidence type="ECO:0000313" key="6">
    <source>
        <dbReference type="Proteomes" id="UP000019804"/>
    </source>
</evidence>
<dbReference type="Gene3D" id="1.25.40.20">
    <property type="entry name" value="Ankyrin repeat-containing domain"/>
    <property type="match status" value="1"/>
</dbReference>
<dbReference type="EMBL" id="KK088415">
    <property type="protein sequence ID" value="EYE97423.1"/>
    <property type="molecule type" value="Genomic_DNA"/>
</dbReference>
<accession>A0A017SKD2</accession>
<protein>
    <submittedName>
        <fullName evidence="5">Ankyrin</fullName>
    </submittedName>
</protein>
<dbReference type="AlphaFoldDB" id="A0A017SKD2"/>
<dbReference type="PANTHER" id="PTHR24136">
    <property type="entry name" value="SOWAH (DROSOPHILA) HOMOLOG"/>
    <property type="match status" value="1"/>
</dbReference>